<name>A0A1G7M040_9BACT</name>
<keyword evidence="7" id="KW-1185">Reference proteome</keyword>
<comment type="catalytic activity">
    <reaction evidence="4">
        <text>S-methyl-5'-thioadenosine + phosphate = 5-(methylsulfanyl)-alpha-D-ribose 1-phosphate + adenine</text>
        <dbReference type="Rhea" id="RHEA:11852"/>
        <dbReference type="ChEBI" id="CHEBI:16708"/>
        <dbReference type="ChEBI" id="CHEBI:17509"/>
        <dbReference type="ChEBI" id="CHEBI:43474"/>
        <dbReference type="ChEBI" id="CHEBI:58533"/>
        <dbReference type="EC" id="2.4.2.28"/>
    </reaction>
</comment>
<comment type="subunit">
    <text evidence="4">Homohexamer. Dimer of a homotrimer.</text>
</comment>
<dbReference type="PANTHER" id="PTHR42679:SF2">
    <property type="entry name" value="S-METHYL-5'-THIOADENOSINE PHOSPHORYLASE"/>
    <property type="match status" value="1"/>
</dbReference>
<dbReference type="AlphaFoldDB" id="A0A1G7M040"/>
<feature type="binding site" evidence="4">
    <location>
        <position position="185"/>
    </location>
    <ligand>
        <name>substrate</name>
    </ligand>
</feature>
<feature type="binding site" evidence="4">
    <location>
        <begin position="209"/>
        <end position="211"/>
    </location>
    <ligand>
        <name>substrate</name>
    </ligand>
</feature>
<feature type="domain" description="Nucleoside phosphorylase" evidence="5">
    <location>
        <begin position="5"/>
        <end position="244"/>
    </location>
</feature>
<sequence length="288" mass="31242">MAQAEIGIIGGSGLYNMPGLTDTQEIKVETPFGDPSETIVLGTLEGRNVAFLARHGRGHRILPTELNFRANIYAMKKLGVSFILSISAVGSLKEEHKPTDFVIPDQFIDRTFARNATFFGDGIVGHVAFGDPICSVAAKAFEQGCKEAGVVGKLGGTYINMEGPQFSTRAESNLYRSWGADVIGMTNLQEAKLAREAEISYATLAMVTDYDCWHESHDDVTVDQIVQVIHANTKNAQEVLKGAVKALPKDNSNTPVASALKFAIMTDKKTIPAATREKLAIFLDKYEG</sequence>
<dbReference type="InterPro" id="IPR035994">
    <property type="entry name" value="Nucleoside_phosphorylase_sf"/>
</dbReference>
<dbReference type="Pfam" id="PF01048">
    <property type="entry name" value="PNP_UDP_1"/>
    <property type="match status" value="1"/>
</dbReference>
<feature type="binding site" evidence="4">
    <location>
        <begin position="87"/>
        <end position="88"/>
    </location>
    <ligand>
        <name>phosphate</name>
        <dbReference type="ChEBI" id="CHEBI:43474"/>
    </ligand>
</feature>
<protein>
    <recommendedName>
        <fullName evidence="4">S-methyl-5'-thioadenosine phosphorylase</fullName>
        <ecNumber evidence="4">2.4.2.28</ecNumber>
    </recommendedName>
    <alternativeName>
        <fullName evidence="4">5'-methylthioadenosine phosphorylase</fullName>
        <shortName evidence="4">MTA phosphorylase</shortName>
        <shortName evidence="4">MTAP</shortName>
    </alternativeName>
</protein>
<evidence type="ECO:0000259" key="5">
    <source>
        <dbReference type="Pfam" id="PF01048"/>
    </source>
</evidence>
<dbReference type="InterPro" id="IPR010044">
    <property type="entry name" value="MTAP"/>
</dbReference>
<comment type="function">
    <text evidence="4">Catalyzes the reversible phosphorylation of S-methyl-5'-thioadenosine (MTA) to adenine and 5-methylthioribose-1-phosphate. Involved in the breakdown of MTA, a major by-product of polyamine biosynthesis. Responsible for the first step in the methionine salvage pathway after MTA has been generated from S-adenosylmethionine. Has broad substrate specificity with 6-aminopurine nucleosides as preferred substrates.</text>
</comment>
<comment type="similarity">
    <text evidence="4">Belongs to the PNP/MTAP phosphorylase family. MTAP subfamily.</text>
</comment>
<accession>A0A1G7M040</accession>
<evidence type="ECO:0000313" key="6">
    <source>
        <dbReference type="EMBL" id="SDF55021.1"/>
    </source>
</evidence>
<feature type="binding site" evidence="4">
    <location>
        <begin position="54"/>
        <end position="55"/>
    </location>
    <ligand>
        <name>phosphate</name>
        <dbReference type="ChEBI" id="CHEBI:43474"/>
    </ligand>
</feature>
<dbReference type="EC" id="2.4.2.28" evidence="4"/>
<dbReference type="EMBL" id="LT629690">
    <property type="protein sequence ID" value="SDF55021.1"/>
    <property type="molecule type" value="Genomic_DNA"/>
</dbReference>
<dbReference type="GO" id="GO:0005829">
    <property type="term" value="C:cytosol"/>
    <property type="evidence" value="ECO:0007669"/>
    <property type="project" value="TreeGrafter"/>
</dbReference>
<organism evidence="6 7">
    <name type="scientific">Terriglobus roseus</name>
    <dbReference type="NCBI Taxonomy" id="392734"/>
    <lineage>
        <taxon>Bacteria</taxon>
        <taxon>Pseudomonadati</taxon>
        <taxon>Acidobacteriota</taxon>
        <taxon>Terriglobia</taxon>
        <taxon>Terriglobales</taxon>
        <taxon>Acidobacteriaceae</taxon>
        <taxon>Terriglobus</taxon>
    </lineage>
</organism>
<keyword evidence="1 4" id="KW-0328">Glycosyltransferase</keyword>
<feature type="binding site" evidence="4">
    <location>
        <position position="186"/>
    </location>
    <ligand>
        <name>phosphate</name>
        <dbReference type="ChEBI" id="CHEBI:43474"/>
    </ligand>
</feature>
<evidence type="ECO:0000256" key="1">
    <source>
        <dbReference type="ARBA" id="ARBA00022676"/>
    </source>
</evidence>
<comment type="pathway">
    <text evidence="4">Amino-acid biosynthesis; L-methionine biosynthesis via salvage pathway; S-methyl-5-thio-alpha-D-ribose 1-phosphate from S-methyl-5'-thioadenosine (phosphorylase route): step 1/1.</text>
</comment>
<evidence type="ECO:0000256" key="2">
    <source>
        <dbReference type="ARBA" id="ARBA00022679"/>
    </source>
</evidence>
<evidence type="ECO:0000256" key="4">
    <source>
        <dbReference type="HAMAP-Rule" id="MF_01963"/>
    </source>
</evidence>
<dbReference type="NCBIfam" id="TIGR01694">
    <property type="entry name" value="MTAP"/>
    <property type="match status" value="1"/>
</dbReference>
<evidence type="ECO:0000256" key="3">
    <source>
        <dbReference type="ARBA" id="ARBA00022726"/>
    </source>
</evidence>
<dbReference type="Gene3D" id="3.40.50.1580">
    <property type="entry name" value="Nucleoside phosphorylase domain"/>
    <property type="match status" value="1"/>
</dbReference>
<dbReference type="PANTHER" id="PTHR42679">
    <property type="entry name" value="S-METHYL-5'-THIOADENOSINE PHOSPHORYLASE"/>
    <property type="match status" value="1"/>
</dbReference>
<dbReference type="UniPathway" id="UPA00904">
    <property type="reaction ID" value="UER00873"/>
</dbReference>
<dbReference type="Proteomes" id="UP000182427">
    <property type="component" value="Chromosome I"/>
</dbReference>
<dbReference type="FunFam" id="3.40.50.1580:FF:000012">
    <property type="entry name" value="Probable 6-oxopurine nucleoside phosphorylase"/>
    <property type="match status" value="1"/>
</dbReference>
<dbReference type="GO" id="GO:0019509">
    <property type="term" value="P:L-methionine salvage from methylthioadenosine"/>
    <property type="evidence" value="ECO:0007669"/>
    <property type="project" value="UniProtKB-UniRule"/>
</dbReference>
<dbReference type="PROSITE" id="PS01240">
    <property type="entry name" value="PNP_MTAP_2"/>
    <property type="match status" value="1"/>
</dbReference>
<gene>
    <name evidence="4" type="primary">mtnP</name>
    <name evidence="6" type="ORF">SAMN05444167_2664</name>
</gene>
<dbReference type="CDD" id="cd09010">
    <property type="entry name" value="MTAP_SsMTAPII_like_MTIP"/>
    <property type="match status" value="1"/>
</dbReference>
<dbReference type="HAMAP" id="MF_01963">
    <property type="entry name" value="MTAP"/>
    <property type="match status" value="1"/>
</dbReference>
<dbReference type="GO" id="GO:0006166">
    <property type="term" value="P:purine ribonucleoside salvage"/>
    <property type="evidence" value="ECO:0007669"/>
    <property type="project" value="UniProtKB-KW"/>
</dbReference>
<dbReference type="SUPFAM" id="SSF53167">
    <property type="entry name" value="Purine and uridine phosphorylases"/>
    <property type="match status" value="1"/>
</dbReference>
<keyword evidence="3 4" id="KW-0660">Purine salvage</keyword>
<dbReference type="GO" id="GO:0017061">
    <property type="term" value="F:S-methyl-5-thioadenosine phosphorylase activity"/>
    <property type="evidence" value="ECO:0007669"/>
    <property type="project" value="UniProtKB-UniRule"/>
</dbReference>
<dbReference type="OrthoDB" id="1523230at2"/>
<proteinExistence type="inferred from homology"/>
<feature type="site" description="Important for substrate specificity" evidence="4">
    <location>
        <position position="167"/>
    </location>
</feature>
<feature type="binding site" evidence="4">
    <location>
        <position position="12"/>
    </location>
    <ligand>
        <name>phosphate</name>
        <dbReference type="ChEBI" id="CHEBI:43474"/>
    </ligand>
</feature>
<dbReference type="InterPro" id="IPR018099">
    <property type="entry name" value="Purine_phosphorylase-2_CS"/>
</dbReference>
<reference evidence="7" key="1">
    <citation type="submission" date="2016-10" db="EMBL/GenBank/DDBJ databases">
        <authorList>
            <person name="Varghese N."/>
            <person name="Submissions S."/>
        </authorList>
    </citation>
    <scope>NUCLEOTIDE SEQUENCE [LARGE SCALE GENOMIC DNA]</scope>
    <source>
        <strain evidence="7">GAS232</strain>
    </source>
</reference>
<evidence type="ECO:0000313" key="7">
    <source>
        <dbReference type="Proteomes" id="UP000182427"/>
    </source>
</evidence>
<feature type="site" description="Important for substrate specificity" evidence="4">
    <location>
        <position position="222"/>
    </location>
</feature>
<keyword evidence="2 4" id="KW-0808">Transferase</keyword>
<dbReference type="RefSeq" id="WP_083345569.1">
    <property type="nucleotide sequence ID" value="NZ_LT629690.1"/>
</dbReference>
<dbReference type="InterPro" id="IPR000845">
    <property type="entry name" value="Nucleoside_phosphorylase_d"/>
</dbReference>